<gene>
    <name evidence="2" type="ORF">Vbra_226</name>
</gene>
<dbReference type="AlphaFoldDB" id="A0A0G4GI22"/>
<keyword evidence="3" id="KW-1185">Reference proteome</keyword>
<protein>
    <submittedName>
        <fullName evidence="2">Uncharacterized protein</fullName>
    </submittedName>
</protein>
<dbReference type="EMBL" id="CDMY01000676">
    <property type="protein sequence ID" value="CEM29403.1"/>
    <property type="molecule type" value="Genomic_DNA"/>
</dbReference>
<feature type="region of interest" description="Disordered" evidence="1">
    <location>
        <begin position="280"/>
        <end position="320"/>
    </location>
</feature>
<evidence type="ECO:0000313" key="2">
    <source>
        <dbReference type="EMBL" id="CEM29403.1"/>
    </source>
</evidence>
<reference evidence="2 3" key="1">
    <citation type="submission" date="2014-11" db="EMBL/GenBank/DDBJ databases">
        <authorList>
            <person name="Zhu J."/>
            <person name="Qi W."/>
            <person name="Song R."/>
        </authorList>
    </citation>
    <scope>NUCLEOTIDE SEQUENCE [LARGE SCALE GENOMIC DNA]</scope>
</reference>
<evidence type="ECO:0000256" key="1">
    <source>
        <dbReference type="SAM" id="MobiDB-lite"/>
    </source>
</evidence>
<feature type="compositionally biased region" description="Polar residues" evidence="1">
    <location>
        <begin position="129"/>
        <end position="148"/>
    </location>
</feature>
<name>A0A0G4GI22_VITBC</name>
<organism evidence="2 3">
    <name type="scientific">Vitrella brassicaformis (strain CCMP3155)</name>
    <dbReference type="NCBI Taxonomy" id="1169540"/>
    <lineage>
        <taxon>Eukaryota</taxon>
        <taxon>Sar</taxon>
        <taxon>Alveolata</taxon>
        <taxon>Colpodellida</taxon>
        <taxon>Vitrellaceae</taxon>
        <taxon>Vitrella</taxon>
    </lineage>
</organism>
<dbReference type="Proteomes" id="UP000041254">
    <property type="component" value="Unassembled WGS sequence"/>
</dbReference>
<feature type="compositionally biased region" description="Low complexity" evidence="1">
    <location>
        <begin position="248"/>
        <end position="268"/>
    </location>
</feature>
<feature type="compositionally biased region" description="Basic and acidic residues" evidence="1">
    <location>
        <begin position="157"/>
        <end position="179"/>
    </location>
</feature>
<feature type="region of interest" description="Disordered" evidence="1">
    <location>
        <begin position="126"/>
        <end position="184"/>
    </location>
</feature>
<feature type="compositionally biased region" description="Low complexity" evidence="1">
    <location>
        <begin position="280"/>
        <end position="304"/>
    </location>
</feature>
<sequence>MGFHSQAWRKRNVLVYDSSYDGTFEGGRWARECVQLFHGGWLTYPDMQAATAQGRPNAMRQRAYSSKVEVLHSFKGQSYCLAFTSAPNVPKLVFAFETEKAMNEALIREVDYQQGLMEMMNPQYERSTDTYNNSLSSGLTTPRSNKTTPVMRPVEPSLDRIDNVKQEKEKPVAESKDTQTDAVESEPIVKEVVKEVIKEEDDEKQYVNKADIENLKKLSDEVSKCIAAILKTPPVMPTPALPIATPKTPAEITTTPNTTNSTAATKGTRLASTTTAAAAAGAPQEGPAAAAAASSTTTTTTTTTGGQGVKRGPSQLEGGLGMWLFGSGHK</sequence>
<accession>A0A0G4GI22</accession>
<dbReference type="VEuPathDB" id="CryptoDB:Vbra_226"/>
<dbReference type="InParanoid" id="A0A0G4GI22"/>
<proteinExistence type="predicted"/>
<evidence type="ECO:0000313" key="3">
    <source>
        <dbReference type="Proteomes" id="UP000041254"/>
    </source>
</evidence>
<feature type="region of interest" description="Disordered" evidence="1">
    <location>
        <begin position="246"/>
        <end position="268"/>
    </location>
</feature>